<comment type="caution">
    <text evidence="1">The sequence shown here is derived from an EMBL/GenBank/DDBJ whole genome shotgun (WGS) entry which is preliminary data.</text>
</comment>
<dbReference type="AlphaFoldDB" id="A0A7C9FPK0"/>
<gene>
    <name evidence="1" type="ORF">GBK04_16190</name>
</gene>
<evidence type="ECO:0000313" key="1">
    <source>
        <dbReference type="EMBL" id="MPR34851.1"/>
    </source>
</evidence>
<dbReference type="RefSeq" id="WP_152761416.1">
    <property type="nucleotide sequence ID" value="NZ_WHLY01000002.1"/>
</dbReference>
<proteinExistence type="predicted"/>
<evidence type="ECO:0000313" key="2">
    <source>
        <dbReference type="Proteomes" id="UP000479293"/>
    </source>
</evidence>
<keyword evidence="2" id="KW-1185">Reference proteome</keyword>
<reference evidence="1 2" key="1">
    <citation type="submission" date="2019-10" db="EMBL/GenBank/DDBJ databases">
        <title>Draft Genome Sequence of Cytophagaceae sp. SJW1-29.</title>
        <authorList>
            <person name="Choi A."/>
        </authorList>
    </citation>
    <scope>NUCLEOTIDE SEQUENCE [LARGE SCALE GENOMIC DNA]</scope>
    <source>
        <strain evidence="1 2">SJW1-29</strain>
    </source>
</reference>
<organism evidence="1 2">
    <name type="scientific">Salmonirosea aquatica</name>
    <dbReference type="NCBI Taxonomy" id="2654236"/>
    <lineage>
        <taxon>Bacteria</taxon>
        <taxon>Pseudomonadati</taxon>
        <taxon>Bacteroidota</taxon>
        <taxon>Cytophagia</taxon>
        <taxon>Cytophagales</taxon>
        <taxon>Spirosomataceae</taxon>
        <taxon>Salmonirosea</taxon>
    </lineage>
</organism>
<protein>
    <submittedName>
        <fullName evidence="1">Uncharacterized protein</fullName>
    </submittedName>
</protein>
<dbReference type="EMBL" id="WHLY01000002">
    <property type="protein sequence ID" value="MPR34851.1"/>
    <property type="molecule type" value="Genomic_DNA"/>
</dbReference>
<accession>A0A7C9FPK0</accession>
<name>A0A7C9FPK0_9BACT</name>
<dbReference type="Proteomes" id="UP000479293">
    <property type="component" value="Unassembled WGS sequence"/>
</dbReference>
<sequence>MKNLSSLSKLVGILLLVGTLGVFQSSFTWKETTDDLSVNRVLFNGAPLYTSTMLLDARGVLALVEGTLANDNAKKIPFQVYVKRGDVVIAQASSVNSRLVNEIEVGRLLMGAQKGDELIIEPIEPNKGQARRVIKLAGYTLYQWFPIIRGFPITQGSGNGC</sequence>